<dbReference type="GO" id="GO:0005524">
    <property type="term" value="F:ATP binding"/>
    <property type="evidence" value="ECO:0007669"/>
    <property type="project" value="InterPro"/>
</dbReference>
<dbReference type="OrthoDB" id="5988127at2759"/>
<keyword evidence="4" id="KW-1185">Reference proteome</keyword>
<dbReference type="RefSeq" id="XP_020899460.1">
    <property type="nucleotide sequence ID" value="XM_021043801.1"/>
</dbReference>
<dbReference type="GO" id="GO:0004674">
    <property type="term" value="F:protein serine/threonine kinase activity"/>
    <property type="evidence" value="ECO:0007669"/>
    <property type="project" value="TreeGrafter"/>
</dbReference>
<dbReference type="InterPro" id="IPR011009">
    <property type="entry name" value="Kinase-like_dom_sf"/>
</dbReference>
<feature type="compositionally biased region" description="Basic and acidic residues" evidence="1">
    <location>
        <begin position="1"/>
        <end position="12"/>
    </location>
</feature>
<proteinExistence type="predicted"/>
<protein>
    <recommendedName>
        <fullName evidence="2">Protein kinase domain-containing protein</fullName>
    </recommendedName>
</protein>
<evidence type="ECO:0000313" key="3">
    <source>
        <dbReference type="EnsemblMetazoa" id="XP_020899460.1"/>
    </source>
</evidence>
<feature type="compositionally biased region" description="Basic residues" evidence="1">
    <location>
        <begin position="14"/>
        <end position="35"/>
    </location>
</feature>
<dbReference type="Gene3D" id="3.30.200.20">
    <property type="entry name" value="Phosphorylase Kinase, domain 1"/>
    <property type="match status" value="1"/>
</dbReference>
<dbReference type="InterPro" id="IPR008271">
    <property type="entry name" value="Ser/Thr_kinase_AS"/>
</dbReference>
<dbReference type="EnsemblMetazoa" id="XM_021043801.1">
    <property type="protein sequence ID" value="XP_020899460.1"/>
    <property type="gene ID" value="LOC114574176"/>
</dbReference>
<dbReference type="GeneID" id="114574176"/>
<dbReference type="Pfam" id="PF00069">
    <property type="entry name" value="Pkinase"/>
    <property type="match status" value="1"/>
</dbReference>
<dbReference type="KEGG" id="epa:114574176"/>
<dbReference type="InterPro" id="IPR000719">
    <property type="entry name" value="Prot_kinase_dom"/>
</dbReference>
<evidence type="ECO:0000256" key="1">
    <source>
        <dbReference type="SAM" id="MobiDB-lite"/>
    </source>
</evidence>
<dbReference type="Proteomes" id="UP000887567">
    <property type="component" value="Unplaced"/>
</dbReference>
<organism evidence="3 4">
    <name type="scientific">Exaiptasia diaphana</name>
    <name type="common">Tropical sea anemone</name>
    <name type="synonym">Aiptasia pulchella</name>
    <dbReference type="NCBI Taxonomy" id="2652724"/>
    <lineage>
        <taxon>Eukaryota</taxon>
        <taxon>Metazoa</taxon>
        <taxon>Cnidaria</taxon>
        <taxon>Anthozoa</taxon>
        <taxon>Hexacorallia</taxon>
        <taxon>Actiniaria</taxon>
        <taxon>Aiptasiidae</taxon>
        <taxon>Exaiptasia</taxon>
    </lineage>
</organism>
<dbReference type="InterPro" id="IPR051681">
    <property type="entry name" value="Ser/Thr_Kinases-Pseudokinases"/>
</dbReference>
<dbReference type="PANTHER" id="PTHR44329">
    <property type="entry name" value="SERINE/THREONINE-PROTEIN KINASE TNNI3K-RELATED"/>
    <property type="match status" value="1"/>
</dbReference>
<name>A0A913X5Y9_EXADI</name>
<dbReference type="AlphaFoldDB" id="A0A913X5Y9"/>
<feature type="domain" description="Protein kinase" evidence="2">
    <location>
        <begin position="95"/>
        <end position="309"/>
    </location>
</feature>
<dbReference type="SMART" id="SM00220">
    <property type="entry name" value="S_TKc"/>
    <property type="match status" value="1"/>
</dbReference>
<dbReference type="SUPFAM" id="SSF56112">
    <property type="entry name" value="Protein kinase-like (PK-like)"/>
    <property type="match status" value="1"/>
</dbReference>
<reference evidence="3" key="1">
    <citation type="submission" date="2022-11" db="UniProtKB">
        <authorList>
            <consortium name="EnsemblMetazoa"/>
        </authorList>
    </citation>
    <scope>IDENTIFICATION</scope>
</reference>
<feature type="region of interest" description="Disordered" evidence="1">
    <location>
        <begin position="1"/>
        <end position="43"/>
    </location>
</feature>
<evidence type="ECO:0000313" key="4">
    <source>
        <dbReference type="Proteomes" id="UP000887567"/>
    </source>
</evidence>
<dbReference type="Gene3D" id="1.10.510.10">
    <property type="entry name" value="Transferase(Phosphotransferase) domain 1"/>
    <property type="match status" value="1"/>
</dbReference>
<dbReference type="PROSITE" id="PS00108">
    <property type="entry name" value="PROTEIN_KINASE_ST"/>
    <property type="match status" value="1"/>
</dbReference>
<dbReference type="PROSITE" id="PS50011">
    <property type="entry name" value="PROTEIN_KINASE_DOM"/>
    <property type="match status" value="1"/>
</dbReference>
<sequence length="309" mass="35223">MEKLGIDEESKAKVGARRRVHERRKRRRNERRMKRQERQNGHVDELAELQKAIEEKNEELERQQANIAKLNAQLEKEREFRKNSMQLPSVRPWHLTIGREIGKGSCGMVYAATFGKQSVVVKKLDRKQTTLNMAQTEAHFLHNLRHPSLSLLVGVDFESKSDDDYKIIMPLYSVDGSLINLLGTMLSNELVKTEIRSTWMDLLMQVTKAIAYLHRVGVLHNDLKSNNVVLHRNADKSLTAIVIDFGKASFIADGHVSSRSTKPKHIASEAKKSTSSDIFSLGCIFKDAFGLVKELHISSNLLVYIIFIH</sequence>
<accession>A0A913X5Y9</accession>
<evidence type="ECO:0000259" key="2">
    <source>
        <dbReference type="PROSITE" id="PS50011"/>
    </source>
</evidence>